<evidence type="ECO:0000256" key="3">
    <source>
        <dbReference type="ARBA" id="ARBA00023235"/>
    </source>
</evidence>
<dbReference type="InterPro" id="IPR044666">
    <property type="entry name" value="Cyclophilin_A-like"/>
</dbReference>
<sequence>MACKTGNKKGDNMDKETFVKIETTLGDIKVKLYNETPKHRDNFIKLAKEGVYDGTLFHRVIKEFMIQAGDPESKNAPKGKMLGTGDVGYTIPAEFVYPKYFHKRGALSAARQGDNVNPKKESSGCQFYIVTGKVYNDSALINMERGMNENKVTLIFNNLAQKHMKDIYKMRKDNDEKGLLELQDKLIAQAEEEAAKQPEFRFTPEQVEAYTTVGGTPHLDGEYTVFGEVVEGMDIVDKIQQVKTDRSDRPEEDVKIVKVEVE</sequence>
<accession>A0A401LV34</accession>
<name>A0A401LV34_9BACE</name>
<reference evidence="7 8" key="1">
    <citation type="submission" date="2018-10" db="EMBL/GenBank/DDBJ databases">
        <title>Draft Genome Sequence of Bacteroides sp. KCTC 15687.</title>
        <authorList>
            <person name="Yu S.Y."/>
            <person name="Kim J.S."/>
            <person name="Oh B.S."/>
            <person name="Park S.H."/>
            <person name="Kang S.W."/>
            <person name="Park J.E."/>
            <person name="Choi S.H."/>
            <person name="Han K.I."/>
            <person name="Lee K.C."/>
            <person name="Eom M.K."/>
            <person name="Suh M.K."/>
            <person name="Lee D.H."/>
            <person name="Yoon H."/>
            <person name="Kim B."/>
            <person name="Yang S.J."/>
            <person name="Lee J.S."/>
            <person name="Lee J.H."/>
        </authorList>
    </citation>
    <scope>NUCLEOTIDE SEQUENCE [LARGE SCALE GENOMIC DNA]</scope>
    <source>
        <strain evidence="7 8">KCTC 15687</strain>
    </source>
</reference>
<dbReference type="EMBL" id="BHWB01000006">
    <property type="protein sequence ID" value="GCB35377.1"/>
    <property type="molecule type" value="Genomic_DNA"/>
</dbReference>
<comment type="similarity">
    <text evidence="1 4">Belongs to the cyclophilin-type PPIase family.</text>
</comment>
<dbReference type="EC" id="5.2.1.8" evidence="4"/>
<comment type="caution">
    <text evidence="7">The sequence shown here is derived from an EMBL/GenBank/DDBJ whole genome shotgun (WGS) entry which is preliminary data.</text>
</comment>
<dbReference type="InterPro" id="IPR029000">
    <property type="entry name" value="Cyclophilin-like_dom_sf"/>
</dbReference>
<dbReference type="PROSITE" id="PS00170">
    <property type="entry name" value="CSA_PPIASE_1"/>
    <property type="match status" value="1"/>
</dbReference>
<evidence type="ECO:0000313" key="7">
    <source>
        <dbReference type="EMBL" id="GCB35377.1"/>
    </source>
</evidence>
<keyword evidence="3 4" id="KW-0413">Isomerase</keyword>
<dbReference type="CDD" id="cd00317">
    <property type="entry name" value="cyclophilin"/>
    <property type="match status" value="1"/>
</dbReference>
<comment type="catalytic activity">
    <reaction evidence="4">
        <text>[protein]-peptidylproline (omega=180) = [protein]-peptidylproline (omega=0)</text>
        <dbReference type="Rhea" id="RHEA:16237"/>
        <dbReference type="Rhea" id="RHEA-COMP:10747"/>
        <dbReference type="Rhea" id="RHEA-COMP:10748"/>
        <dbReference type="ChEBI" id="CHEBI:83833"/>
        <dbReference type="ChEBI" id="CHEBI:83834"/>
        <dbReference type="EC" id="5.2.1.8"/>
    </reaction>
</comment>
<evidence type="ECO:0000313" key="8">
    <source>
        <dbReference type="Proteomes" id="UP000288079"/>
    </source>
</evidence>
<organism evidence="7 8">
    <name type="scientific">Bacteroides faecalis</name>
    <dbReference type="NCBI Taxonomy" id="2447885"/>
    <lineage>
        <taxon>Bacteria</taxon>
        <taxon>Pseudomonadati</taxon>
        <taxon>Bacteroidota</taxon>
        <taxon>Bacteroidia</taxon>
        <taxon>Bacteroidales</taxon>
        <taxon>Bacteroidaceae</taxon>
        <taxon>Bacteroides</taxon>
    </lineage>
</organism>
<dbReference type="InterPro" id="IPR002130">
    <property type="entry name" value="Cyclophilin-type_PPIase_dom"/>
</dbReference>
<evidence type="ECO:0000256" key="5">
    <source>
        <dbReference type="SAM" id="MobiDB-lite"/>
    </source>
</evidence>
<protein>
    <recommendedName>
        <fullName evidence="4">Peptidyl-prolyl cis-trans isomerase</fullName>
        <shortName evidence="4">PPIase</shortName>
        <ecNumber evidence="4">5.2.1.8</ecNumber>
    </recommendedName>
</protein>
<dbReference type="SUPFAM" id="SSF50891">
    <property type="entry name" value="Cyclophilin-like"/>
    <property type="match status" value="1"/>
</dbReference>
<evidence type="ECO:0000259" key="6">
    <source>
        <dbReference type="PROSITE" id="PS50072"/>
    </source>
</evidence>
<gene>
    <name evidence="7" type="ORF">KGMB02408_23220</name>
</gene>
<evidence type="ECO:0000256" key="1">
    <source>
        <dbReference type="ARBA" id="ARBA00007365"/>
    </source>
</evidence>
<feature type="domain" description="PPIase cyclophilin-type" evidence="6">
    <location>
        <begin position="22"/>
        <end position="261"/>
    </location>
</feature>
<evidence type="ECO:0000256" key="4">
    <source>
        <dbReference type="RuleBase" id="RU363019"/>
    </source>
</evidence>
<comment type="function">
    <text evidence="4">PPIases accelerate the folding of proteins. It catalyzes the cis-trans isomerization of proline imidic peptide bonds in oligopeptides.</text>
</comment>
<dbReference type="PRINTS" id="PR00153">
    <property type="entry name" value="CSAPPISMRASE"/>
</dbReference>
<feature type="region of interest" description="Disordered" evidence="5">
    <location>
        <begin position="243"/>
        <end position="262"/>
    </location>
</feature>
<evidence type="ECO:0000256" key="2">
    <source>
        <dbReference type="ARBA" id="ARBA00023110"/>
    </source>
</evidence>
<dbReference type="GO" id="GO:0003755">
    <property type="term" value="F:peptidyl-prolyl cis-trans isomerase activity"/>
    <property type="evidence" value="ECO:0007669"/>
    <property type="project" value="UniProtKB-UniRule"/>
</dbReference>
<dbReference type="Pfam" id="PF00160">
    <property type="entry name" value="Pro_isomerase"/>
    <property type="match status" value="2"/>
</dbReference>
<dbReference type="PANTHER" id="PTHR45625">
    <property type="entry name" value="PEPTIDYL-PROLYL CIS-TRANS ISOMERASE-RELATED"/>
    <property type="match status" value="1"/>
</dbReference>
<dbReference type="InterPro" id="IPR020892">
    <property type="entry name" value="Cyclophilin-type_PPIase_CS"/>
</dbReference>
<dbReference type="Gene3D" id="2.40.100.10">
    <property type="entry name" value="Cyclophilin-like"/>
    <property type="match status" value="2"/>
</dbReference>
<dbReference type="Proteomes" id="UP000288079">
    <property type="component" value="Unassembled WGS sequence"/>
</dbReference>
<dbReference type="PROSITE" id="PS50072">
    <property type="entry name" value="CSA_PPIASE_2"/>
    <property type="match status" value="1"/>
</dbReference>
<proteinExistence type="inferred from homology"/>
<dbReference type="PANTHER" id="PTHR45625:SF4">
    <property type="entry name" value="PEPTIDYLPROLYL ISOMERASE DOMAIN AND WD REPEAT-CONTAINING PROTEIN 1"/>
    <property type="match status" value="1"/>
</dbReference>
<dbReference type="AlphaFoldDB" id="A0A401LV34"/>
<dbReference type="GO" id="GO:0006457">
    <property type="term" value="P:protein folding"/>
    <property type="evidence" value="ECO:0007669"/>
    <property type="project" value="InterPro"/>
</dbReference>
<keyword evidence="8" id="KW-1185">Reference proteome</keyword>
<keyword evidence="2 4" id="KW-0697">Rotamase</keyword>